<organism evidence="1 2">
    <name type="scientific">Cordyceps confragosa</name>
    <name type="common">Lecanicillium lecanii</name>
    <dbReference type="NCBI Taxonomy" id="2714763"/>
    <lineage>
        <taxon>Eukaryota</taxon>
        <taxon>Fungi</taxon>
        <taxon>Dikarya</taxon>
        <taxon>Ascomycota</taxon>
        <taxon>Pezizomycotina</taxon>
        <taxon>Sordariomycetes</taxon>
        <taxon>Hypocreomycetidae</taxon>
        <taxon>Hypocreales</taxon>
        <taxon>Cordycipitaceae</taxon>
        <taxon>Akanthomyces</taxon>
    </lineage>
</organism>
<dbReference type="PANTHER" id="PTHR11750:SF26">
    <property type="entry name" value="PROTEIN N-TERMINAL AMIDASE"/>
    <property type="match status" value="1"/>
</dbReference>
<keyword evidence="2" id="KW-1185">Reference proteome</keyword>
<dbReference type="GO" id="GO:0008418">
    <property type="term" value="F:protein-N-terminal asparagine amidohydrolase activity"/>
    <property type="evidence" value="ECO:0007669"/>
    <property type="project" value="InterPro"/>
</dbReference>
<dbReference type="PANTHER" id="PTHR11750">
    <property type="entry name" value="PROTEIN N-TERMINAL AMIDASE"/>
    <property type="match status" value="1"/>
</dbReference>
<evidence type="ECO:0000313" key="2">
    <source>
        <dbReference type="Proteomes" id="UP000243081"/>
    </source>
</evidence>
<reference evidence="1 2" key="1">
    <citation type="submission" date="2016-03" db="EMBL/GenBank/DDBJ databases">
        <title>Fine-scale spatial genetic structure of a fungal parasite of coffee scale insects.</title>
        <authorList>
            <person name="Jackson D."/>
            <person name="Zemenick K.A."/>
            <person name="Malloure B."/>
            <person name="Quandt C.A."/>
            <person name="James T.Y."/>
        </authorList>
    </citation>
    <scope>NUCLEOTIDE SEQUENCE [LARGE SCALE GENOMIC DNA]</scope>
    <source>
        <strain evidence="1 2">UM487</strain>
    </source>
</reference>
<proteinExistence type="predicted"/>
<comment type="caution">
    <text evidence="1">The sequence shown here is derived from an EMBL/GenBank/DDBJ whole genome shotgun (WGS) entry which is preliminary data.</text>
</comment>
<name>A0A179IFC5_CORDF</name>
<dbReference type="EMBL" id="LUKN01001635">
    <property type="protein sequence ID" value="OAR00592.1"/>
    <property type="molecule type" value="Genomic_DNA"/>
</dbReference>
<evidence type="ECO:0000313" key="1">
    <source>
        <dbReference type="EMBL" id="OAR00592.1"/>
    </source>
</evidence>
<accession>A0A179IFC5</accession>
<dbReference type="OrthoDB" id="201515at2759"/>
<evidence type="ECO:0008006" key="3">
    <source>
        <dbReference type="Google" id="ProtNLM"/>
    </source>
</evidence>
<dbReference type="GO" id="GO:0030163">
    <property type="term" value="P:protein catabolic process"/>
    <property type="evidence" value="ECO:0007669"/>
    <property type="project" value="TreeGrafter"/>
</dbReference>
<dbReference type="InterPro" id="IPR039703">
    <property type="entry name" value="Nta1"/>
</dbReference>
<gene>
    <name evidence="1" type="ORF">LLEC1_02143</name>
</gene>
<dbReference type="AlphaFoldDB" id="A0A179IFC5"/>
<dbReference type="Proteomes" id="UP000243081">
    <property type="component" value="Unassembled WGS sequence"/>
</dbReference>
<sequence>MTRADSILTRPQAKRGMSVAAASRLDILVLPQMAFSGSNFSSEMDIQPFLEPAVAGETQLWARTAAIKYRCNVVVGYPQQVNIACAEPTNVEYFSSSIMVDFDGNTLANNNGRTRDGRDPTFSDCIAKRHGPVVDKALGKVSIGQCK</sequence>
<dbReference type="SUPFAM" id="SSF56317">
    <property type="entry name" value="Carbon-nitrogen hydrolase"/>
    <property type="match status" value="1"/>
</dbReference>
<dbReference type="GO" id="GO:0070773">
    <property type="term" value="F:protein-N-terminal glutamine amidohydrolase activity"/>
    <property type="evidence" value="ECO:0007669"/>
    <property type="project" value="InterPro"/>
</dbReference>
<dbReference type="Gene3D" id="3.60.110.10">
    <property type="entry name" value="Carbon-nitrogen hydrolase"/>
    <property type="match status" value="1"/>
</dbReference>
<dbReference type="InterPro" id="IPR036526">
    <property type="entry name" value="C-N_Hydrolase_sf"/>
</dbReference>
<protein>
    <recommendedName>
        <fullName evidence="3">CN hydrolase domain-containing protein</fullName>
    </recommendedName>
</protein>